<evidence type="ECO:0000313" key="1">
    <source>
        <dbReference type="EMBL" id="KGN92006.1"/>
    </source>
</evidence>
<evidence type="ECO:0000313" key="2">
    <source>
        <dbReference type="Proteomes" id="UP000030101"/>
    </source>
</evidence>
<dbReference type="Proteomes" id="UP000030101">
    <property type="component" value="Unassembled WGS sequence"/>
</dbReference>
<accession>A0ABR4XK04</accession>
<protein>
    <recommendedName>
        <fullName evidence="3">Thiamine-binding protein domain-containing protein</fullName>
    </recommendedName>
</protein>
<dbReference type="SUPFAM" id="SSF89957">
    <property type="entry name" value="MTH1187/YkoF-like"/>
    <property type="match status" value="1"/>
</dbReference>
<name>A0ABR4XK04_9PORP</name>
<evidence type="ECO:0008006" key="3">
    <source>
        <dbReference type="Google" id="ProtNLM"/>
    </source>
</evidence>
<dbReference type="Gene3D" id="3.30.70.930">
    <property type="match status" value="1"/>
</dbReference>
<dbReference type="EMBL" id="JQZV01000013">
    <property type="protein sequence ID" value="KGN92006.1"/>
    <property type="molecule type" value="Genomic_DNA"/>
</dbReference>
<reference evidence="1 2" key="1">
    <citation type="submission" date="2014-08" db="EMBL/GenBank/DDBJ databases">
        <title>Porphyromonas canoris strain:OH2762 Genome sequencing.</title>
        <authorList>
            <person name="Wallis C."/>
            <person name="Deusch O."/>
            <person name="O'Flynn C."/>
            <person name="Davis I."/>
            <person name="Jospin G."/>
            <person name="Darling A.E."/>
            <person name="Coil D.A."/>
            <person name="Alexiev A."/>
            <person name="Horsfall A."/>
            <person name="Kirkwood N."/>
            <person name="Harris S."/>
            <person name="Eisen J.A."/>
        </authorList>
    </citation>
    <scope>NUCLEOTIDE SEQUENCE [LARGE SCALE GENOMIC DNA]</scope>
    <source>
        <strain evidence="2">COT-108 OH2762</strain>
    </source>
</reference>
<comment type="caution">
    <text evidence="1">The sequence shown here is derived from an EMBL/GenBank/DDBJ whole genome shotgun (WGS) entry which is preliminary data.</text>
</comment>
<keyword evidence="2" id="KW-1185">Reference proteome</keyword>
<dbReference type="RefSeq" id="WP_036791808.1">
    <property type="nucleotide sequence ID" value="NZ_JQZV01000013.1"/>
</dbReference>
<organism evidence="1 2">
    <name type="scientific">Porphyromonas canoris</name>
    <dbReference type="NCBI Taxonomy" id="36875"/>
    <lineage>
        <taxon>Bacteria</taxon>
        <taxon>Pseudomonadati</taxon>
        <taxon>Bacteroidota</taxon>
        <taxon>Bacteroidia</taxon>
        <taxon>Bacteroidales</taxon>
        <taxon>Porphyromonadaceae</taxon>
        <taxon>Porphyromonas</taxon>
    </lineage>
</organism>
<dbReference type="InterPro" id="IPR029756">
    <property type="entry name" value="MTH1187/YkoF-like"/>
</dbReference>
<gene>
    <name evidence="1" type="ORF">HQ43_08145</name>
</gene>
<proteinExistence type="predicted"/>
<sequence>MKCSVELSYYPLGNEFKPAVKAFIADLKTHDEIKVEPGSISTRVFGEYRTVMRILTEAMERAFEVPHSVFVIKILNMDRDK</sequence>